<dbReference type="EMBL" id="SPSB01000001">
    <property type="protein sequence ID" value="TFV97250.1"/>
    <property type="molecule type" value="Genomic_DNA"/>
</dbReference>
<name>A0A4Y9QYX4_9BACT</name>
<organism evidence="2 3">
    <name type="scientific">Algoriphagus kandeliae</name>
    <dbReference type="NCBI Taxonomy" id="2562278"/>
    <lineage>
        <taxon>Bacteria</taxon>
        <taxon>Pseudomonadati</taxon>
        <taxon>Bacteroidota</taxon>
        <taxon>Cytophagia</taxon>
        <taxon>Cytophagales</taxon>
        <taxon>Cyclobacteriaceae</taxon>
        <taxon>Algoriphagus</taxon>
    </lineage>
</organism>
<feature type="transmembrane region" description="Helical" evidence="1">
    <location>
        <begin position="283"/>
        <end position="302"/>
    </location>
</feature>
<dbReference type="OrthoDB" id="817726at2"/>
<protein>
    <recommendedName>
        <fullName evidence="4">Glycosyltransferase RgtA/B/C/D-like domain-containing protein</fullName>
    </recommendedName>
</protein>
<evidence type="ECO:0000256" key="1">
    <source>
        <dbReference type="SAM" id="Phobius"/>
    </source>
</evidence>
<dbReference type="RefSeq" id="WP_135069501.1">
    <property type="nucleotide sequence ID" value="NZ_SPSB01000001.1"/>
</dbReference>
<keyword evidence="1" id="KW-0472">Membrane</keyword>
<feature type="transmembrane region" description="Helical" evidence="1">
    <location>
        <begin position="21"/>
        <end position="38"/>
    </location>
</feature>
<keyword evidence="3" id="KW-1185">Reference proteome</keyword>
<comment type="caution">
    <text evidence="2">The sequence shown here is derived from an EMBL/GenBank/DDBJ whole genome shotgun (WGS) entry which is preliminary data.</text>
</comment>
<dbReference type="Proteomes" id="UP000297647">
    <property type="component" value="Unassembled WGS sequence"/>
</dbReference>
<evidence type="ECO:0000313" key="2">
    <source>
        <dbReference type="EMBL" id="TFV97250.1"/>
    </source>
</evidence>
<keyword evidence="1" id="KW-0812">Transmembrane</keyword>
<dbReference type="AlphaFoldDB" id="A0A4Y9QYX4"/>
<accession>A0A4Y9QYX4</accession>
<feature type="transmembrane region" description="Helical" evidence="1">
    <location>
        <begin position="106"/>
        <end position="125"/>
    </location>
</feature>
<feature type="transmembrane region" description="Helical" evidence="1">
    <location>
        <begin position="309"/>
        <end position="328"/>
    </location>
</feature>
<reference evidence="2 3" key="1">
    <citation type="submission" date="2019-03" db="EMBL/GenBank/DDBJ databases">
        <title>Algoriphagus sp. nov, a new strain isolated from root system soil of mangrove plant Kandelia.</title>
        <authorList>
            <person name="Yin Q."/>
            <person name="Wang K."/>
            <person name="Song Z."/>
        </authorList>
    </citation>
    <scope>NUCLEOTIDE SEQUENCE [LARGE SCALE GENOMIC DNA]</scope>
    <source>
        <strain evidence="2 3">XY-J91</strain>
    </source>
</reference>
<feature type="transmembrane region" description="Helical" evidence="1">
    <location>
        <begin position="182"/>
        <end position="208"/>
    </location>
</feature>
<proteinExistence type="predicted"/>
<feature type="transmembrane region" description="Helical" evidence="1">
    <location>
        <begin position="146"/>
        <end position="170"/>
    </location>
</feature>
<feature type="transmembrane region" description="Helical" evidence="1">
    <location>
        <begin position="215"/>
        <end position="235"/>
    </location>
</feature>
<evidence type="ECO:0008006" key="4">
    <source>
        <dbReference type="Google" id="ProtNLM"/>
    </source>
</evidence>
<sequence length="466" mass="54044">MNNQSFIKKQDFDKNTSLDKLYILGILLILSVYAFFFLKVSSGFGPYYGDEVFYQKNSESYFQSKELRASFTYSGKGSKIGAFDAHGPSYPIIYGTALKLGIPESMHIPLVNYFLFFIAILLLVWQNRRQPYKFLQVILILGSPYTLFYAFSFMPELIHLAIAIGLYLLLTRYLKEFSRWNLVVLILGIFLAGLIRSTWFFTLLALGFYFLPKKIWFGISLSLVGLVSAFLYASFFHEQTPTVFSNAISFLKSGEFGSSFHEIYFNTKRNIYFFLTYSEGKYYWGWKIWVLVSLALGIGFLKRNQLIRISTYLLLIQLIFSIVLYKTYEWTDWRMLSSVTILLNLGIIEYHPFKLRSKLMVGISLLSFLLILPFQHKVISLRNDYTPTPIGSEIISNLKDLNHALVRVDSSLLADYDLESLPTINFEGKLIRYILPYYSVEEVPASHFLEKQENQLMIRSVKILPQ</sequence>
<gene>
    <name evidence="2" type="ORF">E4S40_00920</name>
</gene>
<evidence type="ECO:0000313" key="3">
    <source>
        <dbReference type="Proteomes" id="UP000297647"/>
    </source>
</evidence>
<keyword evidence="1" id="KW-1133">Transmembrane helix</keyword>